<comment type="caution">
    <text evidence="1">The sequence shown here is derived from an EMBL/GenBank/DDBJ whole genome shotgun (WGS) entry which is preliminary data.</text>
</comment>
<dbReference type="AlphaFoldDB" id="A0A1D2JKG0"/>
<evidence type="ECO:0000313" key="2">
    <source>
        <dbReference type="Proteomes" id="UP000242814"/>
    </source>
</evidence>
<organism evidence="1 2">
    <name type="scientific">Paracoccidioides brasiliensis</name>
    <dbReference type="NCBI Taxonomy" id="121759"/>
    <lineage>
        <taxon>Eukaryota</taxon>
        <taxon>Fungi</taxon>
        <taxon>Dikarya</taxon>
        <taxon>Ascomycota</taxon>
        <taxon>Pezizomycotina</taxon>
        <taxon>Eurotiomycetes</taxon>
        <taxon>Eurotiomycetidae</taxon>
        <taxon>Onygenales</taxon>
        <taxon>Ajellomycetaceae</taxon>
        <taxon>Paracoccidioides</taxon>
    </lineage>
</organism>
<dbReference type="EMBL" id="LZYO01000050">
    <property type="protein sequence ID" value="ODH39604.1"/>
    <property type="molecule type" value="Genomic_DNA"/>
</dbReference>
<dbReference type="VEuPathDB" id="FungiDB:PADG_05091"/>
<dbReference type="Proteomes" id="UP000242814">
    <property type="component" value="Unassembled WGS sequence"/>
</dbReference>
<name>A0A1D2JKG0_PARBR</name>
<evidence type="ECO:0000313" key="1">
    <source>
        <dbReference type="EMBL" id="ODH39604.1"/>
    </source>
</evidence>
<reference evidence="1 2" key="1">
    <citation type="submission" date="2016-06" db="EMBL/GenBank/DDBJ databases">
        <authorList>
            <person name="Kjaerup R.B."/>
            <person name="Dalgaard T.S."/>
            <person name="Juul-Madsen H.R."/>
        </authorList>
    </citation>
    <scope>NUCLEOTIDE SEQUENCE [LARGE SCALE GENOMIC DNA]</scope>
    <source>
        <strain evidence="1 2">Pb300</strain>
    </source>
</reference>
<accession>A0A1D2JKG0</accession>
<gene>
    <name evidence="1" type="ORF">ACO22_01846</name>
</gene>
<proteinExistence type="predicted"/>
<protein>
    <submittedName>
        <fullName evidence="1">Uncharacterized protein</fullName>
    </submittedName>
</protein>
<sequence length="98" mass="11226">MFSCTVMKLWTSGPFPKVTSAKGAKPSKGRGQILKLKIDRFLLDRYPLGHRSYPVSEYQWGKLRRGEYQRNPKLRVSGRIGCFKSRGDIINRFFGGSN</sequence>